<comment type="similarity">
    <text evidence="1">Belongs to the FMO family.</text>
</comment>
<dbReference type="PRINTS" id="PR00368">
    <property type="entry name" value="FADPNR"/>
</dbReference>
<dbReference type="InterPro" id="IPR036188">
    <property type="entry name" value="FAD/NAD-bd_sf"/>
</dbReference>
<keyword evidence="3" id="KW-0274">FAD</keyword>
<dbReference type="GO" id="GO:0050660">
    <property type="term" value="F:flavin adenine dinucleotide binding"/>
    <property type="evidence" value="ECO:0007669"/>
    <property type="project" value="InterPro"/>
</dbReference>
<evidence type="ECO:0000256" key="1">
    <source>
        <dbReference type="ARBA" id="ARBA00009183"/>
    </source>
</evidence>
<proteinExistence type="inferred from homology"/>
<keyword evidence="4" id="KW-0560">Oxidoreductase</keyword>
<comment type="caution">
    <text evidence="5">The sequence shown here is derived from an EMBL/GenBank/DDBJ whole genome shotgun (WGS) entry which is preliminary data.</text>
</comment>
<dbReference type="SUPFAM" id="SSF51905">
    <property type="entry name" value="FAD/NAD(P)-binding domain"/>
    <property type="match status" value="2"/>
</dbReference>
<dbReference type="InterPro" id="IPR050346">
    <property type="entry name" value="FMO-like"/>
</dbReference>
<dbReference type="AlphaFoldDB" id="A0A9W9I0A4"/>
<organism evidence="5 6">
    <name type="scientific">Penicillium capsulatum</name>
    <dbReference type="NCBI Taxonomy" id="69766"/>
    <lineage>
        <taxon>Eukaryota</taxon>
        <taxon>Fungi</taxon>
        <taxon>Dikarya</taxon>
        <taxon>Ascomycota</taxon>
        <taxon>Pezizomycotina</taxon>
        <taxon>Eurotiomycetes</taxon>
        <taxon>Eurotiomycetidae</taxon>
        <taxon>Eurotiales</taxon>
        <taxon>Aspergillaceae</taxon>
        <taxon>Penicillium</taxon>
    </lineage>
</organism>
<dbReference type="Proteomes" id="UP001146351">
    <property type="component" value="Unassembled WGS sequence"/>
</dbReference>
<evidence type="ECO:0000256" key="2">
    <source>
        <dbReference type="ARBA" id="ARBA00022630"/>
    </source>
</evidence>
<sequence length="753" mass="83159">MRPKKVAIIGAGPSGLVTAKTLLRNFSRGTFSPVIFERRHEVGGLWPTSPSGPAERANAPTLDPSMRTNLSRFTVAFSDLSWESALGPVDIPMFPQARQVGQYLAAYAERYIPPDALRLGHRVTRTIRTVNTDSSIRWKVEWSSSDSGANTRHSEDFDYLVVASGYFACPCLPEIPGLDKFDGQVLHSSVLHKERDRLISKQDGAEGSIAVIGGSMSGVEAASAAALGISSSVSTHSITANGRRNTVHHVYSRPFWALPTYLPHETSDETISFLPLDLTMYDLGRRPPGPIDYALGPIPEEKVKKTNNYFHTLLGTDYEQIGHMHPPSTQQHASRPPWVAIGNDYAEFIRSGAIEATMGRVISVCPVPNSGLGSITVKTGDGESKTLDGITAIVMATGFTPFDSLSFLPADVLQGLEYTTDDAFLPLVLDKGGALRSEIPDLGFVGFYRGPYWGVMEMQARFLGEQWAGHQVQPIQTADQRESVRILRHPGTSTRRGQFPMGDYVGLMESFAKDLDTEKWNISGDLRSGPVIPARYVHRKSALSGQDHARAHAEVRRTLDALDVTSKCDHDAARAGAALAIFRALHGTWKFTHITADQEGWSGTTTFHPRYPTSPAYDREYVCVEYPDNIDEPMSQIKWSVLRLSEAGTDERKSRIEAWSTEAEVGAAQELMHSLQLTPFFRKKEGDEYLSGQSVIFANAVCPDSAEGSSRRDRRYIFHFDGVSISSWECVECEGPESKTREPKTRSRTVYKR</sequence>
<keyword evidence="2" id="KW-0285">Flavoprotein</keyword>
<dbReference type="EMBL" id="JAPQKO010000005">
    <property type="protein sequence ID" value="KAJ5161529.1"/>
    <property type="molecule type" value="Genomic_DNA"/>
</dbReference>
<dbReference type="Pfam" id="PF00743">
    <property type="entry name" value="FMO-like"/>
    <property type="match status" value="1"/>
</dbReference>
<evidence type="ECO:0000256" key="3">
    <source>
        <dbReference type="ARBA" id="ARBA00022827"/>
    </source>
</evidence>
<dbReference type="GO" id="GO:0050661">
    <property type="term" value="F:NADP binding"/>
    <property type="evidence" value="ECO:0007669"/>
    <property type="project" value="InterPro"/>
</dbReference>
<dbReference type="Gene3D" id="3.50.50.60">
    <property type="entry name" value="FAD/NAD(P)-binding domain"/>
    <property type="match status" value="1"/>
</dbReference>
<evidence type="ECO:0000256" key="4">
    <source>
        <dbReference type="ARBA" id="ARBA00023002"/>
    </source>
</evidence>
<reference evidence="5" key="1">
    <citation type="submission" date="2022-11" db="EMBL/GenBank/DDBJ databases">
        <authorList>
            <person name="Petersen C."/>
        </authorList>
    </citation>
    <scope>NUCLEOTIDE SEQUENCE</scope>
    <source>
        <strain evidence="5">IBT 21917</strain>
    </source>
</reference>
<dbReference type="InterPro" id="IPR020946">
    <property type="entry name" value="Flavin_mOase-like"/>
</dbReference>
<dbReference type="PANTHER" id="PTHR23023">
    <property type="entry name" value="DIMETHYLANILINE MONOOXYGENASE"/>
    <property type="match status" value="1"/>
</dbReference>
<keyword evidence="6" id="KW-1185">Reference proteome</keyword>
<dbReference type="OrthoDB" id="66881at2759"/>
<gene>
    <name evidence="5" type="ORF">N7492_006921</name>
</gene>
<reference evidence="5" key="2">
    <citation type="journal article" date="2023" name="IMA Fungus">
        <title>Comparative genomic study of the Penicillium genus elucidates a diverse pangenome and 15 lateral gene transfer events.</title>
        <authorList>
            <person name="Petersen C."/>
            <person name="Sorensen T."/>
            <person name="Nielsen M.R."/>
            <person name="Sondergaard T.E."/>
            <person name="Sorensen J.L."/>
            <person name="Fitzpatrick D.A."/>
            <person name="Frisvad J.C."/>
            <person name="Nielsen K.L."/>
        </authorList>
    </citation>
    <scope>NUCLEOTIDE SEQUENCE</scope>
    <source>
        <strain evidence="5">IBT 21917</strain>
    </source>
</reference>
<evidence type="ECO:0000313" key="6">
    <source>
        <dbReference type="Proteomes" id="UP001146351"/>
    </source>
</evidence>
<evidence type="ECO:0000313" key="5">
    <source>
        <dbReference type="EMBL" id="KAJ5161529.1"/>
    </source>
</evidence>
<name>A0A9W9I0A4_9EURO</name>
<protein>
    <submittedName>
        <fullName evidence="5">FAD-dependent pyridine nucleotide-disulfide oxidoreductase</fullName>
    </submittedName>
</protein>
<dbReference type="GO" id="GO:0004499">
    <property type="term" value="F:N,N-dimethylaniline monooxygenase activity"/>
    <property type="evidence" value="ECO:0007669"/>
    <property type="project" value="InterPro"/>
</dbReference>
<accession>A0A9W9I0A4</accession>